<dbReference type="InterPro" id="IPR001296">
    <property type="entry name" value="Glyco_trans_1"/>
</dbReference>
<reference evidence="3 4" key="2">
    <citation type="submission" date="2016-10" db="EMBL/GenBank/DDBJ databases">
        <authorList>
            <person name="Varghese N."/>
            <person name="Submissions S."/>
        </authorList>
    </citation>
    <scope>NUCLEOTIDE SEQUENCE [LARGE SCALE GENOMIC DNA]</scope>
    <source>
        <strain evidence="3 4">DSM 24802</strain>
    </source>
</reference>
<evidence type="ECO:0000313" key="2">
    <source>
        <dbReference type="EMBL" id="GHE01969.1"/>
    </source>
</evidence>
<dbReference type="Gene3D" id="3.40.50.2000">
    <property type="entry name" value="Glycogen Phosphorylase B"/>
    <property type="match status" value="2"/>
</dbReference>
<dbReference type="PANTHER" id="PTHR45947">
    <property type="entry name" value="SULFOQUINOVOSYL TRANSFERASE SQD2"/>
    <property type="match status" value="1"/>
</dbReference>
<evidence type="ECO:0000313" key="3">
    <source>
        <dbReference type="EMBL" id="SDX02711.1"/>
    </source>
</evidence>
<reference evidence="2" key="3">
    <citation type="submission" date="2023-06" db="EMBL/GenBank/DDBJ databases">
        <authorList>
            <person name="Sun Q."/>
            <person name="Zhou Y."/>
        </authorList>
    </citation>
    <scope>NUCLEOTIDE SEQUENCE</scope>
    <source>
        <strain evidence="2">CGMCC 1.10859</strain>
    </source>
</reference>
<dbReference type="SUPFAM" id="SSF53756">
    <property type="entry name" value="UDP-Glycosyltransferase/glycogen phosphorylase"/>
    <property type="match status" value="1"/>
</dbReference>
<dbReference type="EMBL" id="BNAB01000008">
    <property type="protein sequence ID" value="GHE01969.1"/>
    <property type="molecule type" value="Genomic_DNA"/>
</dbReference>
<organism evidence="2 5">
    <name type="scientific">Allgaiera indica</name>
    <dbReference type="NCBI Taxonomy" id="765699"/>
    <lineage>
        <taxon>Bacteria</taxon>
        <taxon>Pseudomonadati</taxon>
        <taxon>Pseudomonadota</taxon>
        <taxon>Alphaproteobacteria</taxon>
        <taxon>Rhodobacterales</taxon>
        <taxon>Paracoccaceae</taxon>
        <taxon>Allgaiera</taxon>
    </lineage>
</organism>
<feature type="domain" description="Glycosyl transferase family 1" evidence="1">
    <location>
        <begin position="237"/>
        <end position="370"/>
    </location>
</feature>
<evidence type="ECO:0000259" key="1">
    <source>
        <dbReference type="Pfam" id="PF00534"/>
    </source>
</evidence>
<reference evidence="2" key="1">
    <citation type="journal article" date="2014" name="Int. J. Syst. Evol. Microbiol.">
        <title>Complete genome sequence of Corynebacterium casei LMG S-19264T (=DSM 44701T), isolated from a smear-ripened cheese.</title>
        <authorList>
            <consortium name="US DOE Joint Genome Institute (JGI-PGF)"/>
            <person name="Walter F."/>
            <person name="Albersmeier A."/>
            <person name="Kalinowski J."/>
            <person name="Ruckert C."/>
        </authorList>
    </citation>
    <scope>NUCLEOTIDE SEQUENCE</scope>
    <source>
        <strain evidence="2">CGMCC 1.10859</strain>
    </source>
</reference>
<dbReference type="Pfam" id="PF00534">
    <property type="entry name" value="Glycos_transf_1"/>
    <property type="match status" value="1"/>
</dbReference>
<protein>
    <submittedName>
        <fullName evidence="3">Glycosyltransferase involved in cell wall bisynthesis</fullName>
    </submittedName>
    <submittedName>
        <fullName evidence="2">Polysaccharide biosynthesis protein</fullName>
    </submittedName>
</protein>
<name>A0AAN4USA4_9RHOB</name>
<dbReference type="GO" id="GO:0016757">
    <property type="term" value="F:glycosyltransferase activity"/>
    <property type="evidence" value="ECO:0007669"/>
    <property type="project" value="InterPro"/>
</dbReference>
<sequence length="411" mass="44368">MSHAPPATPDRVVIINDASVARGGATGLALLAAREIRALGLRVTYVAGDSGAAPDLADLGIEVIATGGARLLDQPRLKSATAGLWNAAARAAIADLVAQDTPGTVYHVHGWAQILSPAIFAALAPVAPRVVVHAHDRFLACPNGVYHDFGRDRPCARAPLGAACLATDCDKHSYARKLWRVARQLMLRRAFDQRRPWGAIVLIHPRMAGLMEDVGYPPQRLCVLRNPASPYTESRVRAEENRALAFIGRIEREKGLAELAEAARRARLPLMVIGEGRERAPLATAYPEIRFEGWQDRAGIARLIKGARAVIVPGRIPEPFGLVIAEASFSGLPLLVSDSAFLAAEIDQAGLGRSFDMRAPNGLDAALTRFRDLSDAEVRTISERAFARPVPLAQTTEAWVKGLLALYRRVL</sequence>
<dbReference type="PANTHER" id="PTHR45947:SF3">
    <property type="entry name" value="SULFOQUINOVOSYL TRANSFERASE SQD2"/>
    <property type="match status" value="1"/>
</dbReference>
<dbReference type="RefSeq" id="WP_035845153.1">
    <property type="nucleotide sequence ID" value="NZ_BNAB01000008.1"/>
</dbReference>
<comment type="caution">
    <text evidence="2">The sequence shown here is derived from an EMBL/GenBank/DDBJ whole genome shotgun (WGS) entry which is preliminary data.</text>
</comment>
<dbReference type="InterPro" id="IPR050194">
    <property type="entry name" value="Glycosyltransferase_grp1"/>
</dbReference>
<accession>A0AAN4USA4</accession>
<dbReference type="Proteomes" id="UP000634647">
    <property type="component" value="Unassembled WGS sequence"/>
</dbReference>
<proteinExistence type="predicted"/>
<dbReference type="AlphaFoldDB" id="A0AAN4USA4"/>
<gene>
    <name evidence="2" type="ORF">GCM10008024_19700</name>
    <name evidence="3" type="ORF">SAMN05444006_10925</name>
</gene>
<dbReference type="EMBL" id="FNOB01000009">
    <property type="protein sequence ID" value="SDX02711.1"/>
    <property type="molecule type" value="Genomic_DNA"/>
</dbReference>
<evidence type="ECO:0000313" key="5">
    <source>
        <dbReference type="Proteomes" id="UP000634647"/>
    </source>
</evidence>
<evidence type="ECO:0000313" key="4">
    <source>
        <dbReference type="Proteomes" id="UP000199541"/>
    </source>
</evidence>
<dbReference type="Proteomes" id="UP000199541">
    <property type="component" value="Unassembled WGS sequence"/>
</dbReference>
<keyword evidence="4" id="KW-1185">Reference proteome</keyword>